<name>A0A9N9LRN4_9HELO</name>
<feature type="region of interest" description="Disordered" evidence="3">
    <location>
        <begin position="1"/>
        <end position="68"/>
    </location>
</feature>
<protein>
    <recommendedName>
        <fullName evidence="2">Biogenesis of lysosome-related organelles complex 1 subunit 1</fullName>
    </recommendedName>
</protein>
<evidence type="ECO:0000256" key="2">
    <source>
        <dbReference type="ARBA" id="ARBA00019577"/>
    </source>
</evidence>
<feature type="compositionally biased region" description="Low complexity" evidence="3">
    <location>
        <begin position="266"/>
        <end position="288"/>
    </location>
</feature>
<dbReference type="GO" id="GO:0031083">
    <property type="term" value="C:BLOC-1 complex"/>
    <property type="evidence" value="ECO:0007669"/>
    <property type="project" value="InterPro"/>
</dbReference>
<feature type="compositionally biased region" description="Basic and acidic residues" evidence="3">
    <location>
        <begin position="189"/>
        <end position="198"/>
    </location>
</feature>
<evidence type="ECO:0000313" key="4">
    <source>
        <dbReference type="EMBL" id="CAG8977347.1"/>
    </source>
</evidence>
<comment type="caution">
    <text evidence="4">The sequence shown here is derived from an EMBL/GenBank/DDBJ whole genome shotgun (WGS) entry which is preliminary data.</text>
</comment>
<dbReference type="AlphaFoldDB" id="A0A9N9LRN4"/>
<dbReference type="OrthoDB" id="20018at2759"/>
<keyword evidence="5" id="KW-1185">Reference proteome</keyword>
<feature type="compositionally biased region" description="Low complexity" evidence="3">
    <location>
        <begin position="47"/>
        <end position="58"/>
    </location>
</feature>
<gene>
    <name evidence="4" type="ORF">HYALB_00011361</name>
</gene>
<comment type="similarity">
    <text evidence="1">Belongs to the BLOC1S1 family.</text>
</comment>
<feature type="compositionally biased region" description="Low complexity" evidence="3">
    <location>
        <begin position="161"/>
        <end position="180"/>
    </location>
</feature>
<evidence type="ECO:0000256" key="1">
    <source>
        <dbReference type="ARBA" id="ARBA00007133"/>
    </source>
</evidence>
<accession>A0A9N9LRN4</accession>
<sequence>MSAAASTSAGPSMSRSTNPSAAPSQHSVTPSNAPSNSKSLTALSATLPHNSSSLPHSPETMRQIQESRAALLAQMNSVGQSATASIQERAQTLHSNFQQLGKQEKELAKAVDGLKKESGKLERVAKEGSRRVKELGNVQNWAEVLERDFLVLGETIRLANGGSDWSGSGSEESWSSYSGSEDGRDDGEEGRRGVEEVGNRTLDGEGDVAMEGVLTGGEGVAKSSGVDTQVDVVENEGKGNDDADIAESVHTREGTVSTGMQIDNIGGSSTATTGSRGTETTQQSGSSSIHTTQSAMG</sequence>
<feature type="region of interest" description="Disordered" evidence="3">
    <location>
        <begin position="235"/>
        <end position="297"/>
    </location>
</feature>
<dbReference type="EMBL" id="CAJVRM010000215">
    <property type="protein sequence ID" value="CAG8977347.1"/>
    <property type="molecule type" value="Genomic_DNA"/>
</dbReference>
<dbReference type="Pfam" id="PF06320">
    <property type="entry name" value="GCN5L1"/>
    <property type="match status" value="1"/>
</dbReference>
<feature type="region of interest" description="Disordered" evidence="3">
    <location>
        <begin position="160"/>
        <end position="208"/>
    </location>
</feature>
<evidence type="ECO:0000256" key="3">
    <source>
        <dbReference type="SAM" id="MobiDB-lite"/>
    </source>
</evidence>
<feature type="compositionally biased region" description="Basic and acidic residues" evidence="3">
    <location>
        <begin position="235"/>
        <end position="253"/>
    </location>
</feature>
<dbReference type="Proteomes" id="UP000701801">
    <property type="component" value="Unassembled WGS sequence"/>
</dbReference>
<dbReference type="GO" id="GO:0016197">
    <property type="term" value="P:endosomal transport"/>
    <property type="evidence" value="ECO:0007669"/>
    <property type="project" value="TreeGrafter"/>
</dbReference>
<evidence type="ECO:0000313" key="5">
    <source>
        <dbReference type="Proteomes" id="UP000701801"/>
    </source>
</evidence>
<dbReference type="InterPro" id="IPR009395">
    <property type="entry name" value="BLOC1S1"/>
</dbReference>
<reference evidence="4" key="1">
    <citation type="submission" date="2021-07" db="EMBL/GenBank/DDBJ databases">
        <authorList>
            <person name="Durling M."/>
        </authorList>
    </citation>
    <scope>NUCLEOTIDE SEQUENCE</scope>
</reference>
<dbReference type="PANTHER" id="PTHR13073:SF0">
    <property type="entry name" value="BIOGENESIS OF LYSOSOME-RELATED ORGANELLES COMPLEX 1 SUBUNIT 1"/>
    <property type="match status" value="1"/>
</dbReference>
<dbReference type="PANTHER" id="PTHR13073">
    <property type="entry name" value="BLOC-1 COMPLEX SUBUNIT 1"/>
    <property type="match status" value="1"/>
</dbReference>
<proteinExistence type="inferred from homology"/>
<feature type="compositionally biased region" description="Polar residues" evidence="3">
    <location>
        <begin position="1"/>
        <end position="44"/>
    </location>
</feature>
<organism evidence="4 5">
    <name type="scientific">Hymenoscyphus albidus</name>
    <dbReference type="NCBI Taxonomy" id="595503"/>
    <lineage>
        <taxon>Eukaryota</taxon>
        <taxon>Fungi</taxon>
        <taxon>Dikarya</taxon>
        <taxon>Ascomycota</taxon>
        <taxon>Pezizomycotina</taxon>
        <taxon>Leotiomycetes</taxon>
        <taxon>Helotiales</taxon>
        <taxon>Helotiaceae</taxon>
        <taxon>Hymenoscyphus</taxon>
    </lineage>
</organism>